<dbReference type="AlphaFoldDB" id="A0A5C5TRE2"/>
<dbReference type="PANTHER" id="PTHR43211">
    <property type="entry name" value="FUMARYLACETOACETATE HYDROLASE"/>
    <property type="match status" value="1"/>
</dbReference>
<dbReference type="RefSeq" id="WP_146313664.1">
    <property type="nucleotide sequence ID" value="NZ_VOHE01000012.1"/>
</dbReference>
<name>A0A5C5TRE2_9GAMM</name>
<dbReference type="GO" id="GO:0016787">
    <property type="term" value="F:hydrolase activity"/>
    <property type="evidence" value="ECO:0007669"/>
    <property type="project" value="UniProtKB-KW"/>
</dbReference>
<dbReference type="InterPro" id="IPR041072">
    <property type="entry name" value="FAA_hydro_N"/>
</dbReference>
<reference evidence="3 4" key="1">
    <citation type="submission" date="2019-07" db="EMBL/GenBank/DDBJ databases">
        <title>Luteimonas sp. YD-1 nov., isolated from acidic soil.</title>
        <authorList>
            <person name="Zhou J."/>
        </authorList>
    </citation>
    <scope>NUCLEOTIDE SEQUENCE [LARGE SCALE GENOMIC DNA]</scope>
    <source>
        <strain evidence="3 4">YD-1</strain>
    </source>
</reference>
<accession>A0A5C5TRE2</accession>
<dbReference type="InterPro" id="IPR036663">
    <property type="entry name" value="Fumarylacetoacetase_C_sf"/>
</dbReference>
<dbReference type="Gene3D" id="3.90.850.10">
    <property type="entry name" value="Fumarylacetoacetase-like, C-terminal domain"/>
    <property type="match status" value="1"/>
</dbReference>
<dbReference type="InterPro" id="IPR011234">
    <property type="entry name" value="Fumarylacetoacetase-like_C"/>
</dbReference>
<evidence type="ECO:0000313" key="4">
    <source>
        <dbReference type="Proteomes" id="UP000315949"/>
    </source>
</evidence>
<dbReference type="Pfam" id="PF01557">
    <property type="entry name" value="FAA_hydrolase"/>
    <property type="match status" value="1"/>
</dbReference>
<proteinExistence type="predicted"/>
<dbReference type="OrthoDB" id="9775905at2"/>
<dbReference type="PANTHER" id="PTHR43211:SF1">
    <property type="entry name" value="BLL6422 PROTEIN"/>
    <property type="match status" value="1"/>
</dbReference>
<evidence type="ECO:0000259" key="1">
    <source>
        <dbReference type="Pfam" id="PF01557"/>
    </source>
</evidence>
<dbReference type="Pfam" id="PF18288">
    <property type="entry name" value="FAA_hydro_N_2"/>
    <property type="match status" value="1"/>
</dbReference>
<protein>
    <submittedName>
        <fullName evidence="3">FAA hydrolase family protein</fullName>
    </submittedName>
</protein>
<dbReference type="EMBL" id="VOHE01000012">
    <property type="protein sequence ID" value="TWT16921.1"/>
    <property type="molecule type" value="Genomic_DNA"/>
</dbReference>
<evidence type="ECO:0000313" key="3">
    <source>
        <dbReference type="EMBL" id="TWT16921.1"/>
    </source>
</evidence>
<dbReference type="SUPFAM" id="SSF56529">
    <property type="entry name" value="FAH"/>
    <property type="match status" value="1"/>
</dbReference>
<organism evidence="3 4">
    <name type="scientific">Luteimonas wenzhouensis</name>
    <dbReference type="NCBI Taxonomy" id="2599615"/>
    <lineage>
        <taxon>Bacteria</taxon>
        <taxon>Pseudomonadati</taxon>
        <taxon>Pseudomonadota</taxon>
        <taxon>Gammaproteobacteria</taxon>
        <taxon>Lysobacterales</taxon>
        <taxon>Lysobacteraceae</taxon>
        <taxon>Luteimonas</taxon>
    </lineage>
</organism>
<dbReference type="Proteomes" id="UP000315949">
    <property type="component" value="Unassembled WGS sequence"/>
</dbReference>
<keyword evidence="4" id="KW-1185">Reference proteome</keyword>
<gene>
    <name evidence="3" type="ORF">FQY79_14825</name>
</gene>
<sequence length="328" mass="35555">MKLGSLKEGGRDGTLVVVSRDLSRAVRATGIAPTLQRALEDWSNVAPRLNALAQSLEEGDADGVFDLDVQVLAAPLPRAYEFLDGSAYLPHVERVRRARGAQVPESFYTDPLMYQATSAGFLGPRDPVRVTSEDYGIDLEAEIVVVTDDVPMAVSPEQAAGHIQLIGLVNDVSLRNLIPGELAKGFGFLQSKPRSALGPVFVTPDELGEAWRDNKVHLPLVTHINDEWFGAPEAGVDMQFDFARLVAHAARTRPLSAGTLVGSGTIANQDTATGASCLAERRTVEALERGEPVTPFLSFGDRVRIEMFDRDGRSIFGAIEQRIERQPA</sequence>
<comment type="caution">
    <text evidence="3">The sequence shown here is derived from an EMBL/GenBank/DDBJ whole genome shotgun (WGS) entry which is preliminary data.</text>
</comment>
<keyword evidence="3" id="KW-0378">Hydrolase</keyword>
<feature type="domain" description="Fumarylacetoacetase N-terminal" evidence="2">
    <location>
        <begin position="1"/>
        <end position="78"/>
    </location>
</feature>
<evidence type="ECO:0000259" key="2">
    <source>
        <dbReference type="Pfam" id="PF18288"/>
    </source>
</evidence>
<feature type="domain" description="Fumarylacetoacetase-like C-terminal" evidence="1">
    <location>
        <begin position="84"/>
        <end position="323"/>
    </location>
</feature>